<dbReference type="GO" id="GO:0000049">
    <property type="term" value="F:tRNA binding"/>
    <property type="evidence" value="ECO:0007669"/>
    <property type="project" value="TreeGrafter"/>
</dbReference>
<dbReference type="Gene3D" id="1.10.3090.10">
    <property type="entry name" value="cca-adding enzyme, domain 2"/>
    <property type="match status" value="1"/>
</dbReference>
<keyword evidence="5" id="KW-0460">Magnesium</keyword>
<dbReference type="Proteomes" id="UP000092124">
    <property type="component" value="Unassembled WGS sequence"/>
</dbReference>
<feature type="non-terminal residue" evidence="7">
    <location>
        <position position="1"/>
    </location>
</feature>
<reference evidence="7 8" key="1">
    <citation type="submission" date="2016-06" db="EMBL/GenBank/DDBJ databases">
        <title>The Draft Genome Sequence and Annotation of the Desert Woodrat Neotoma lepida.</title>
        <authorList>
            <person name="Campbell M."/>
            <person name="Oakeson K.F."/>
            <person name="Yandell M."/>
            <person name="Halpert J.R."/>
            <person name="Dearing D."/>
        </authorList>
    </citation>
    <scope>NUCLEOTIDE SEQUENCE [LARGE SCALE GENOMIC DNA]</scope>
    <source>
        <strain evidence="7">417</strain>
        <tissue evidence="7">Liver</tissue>
    </source>
</reference>
<dbReference type="GO" id="GO:0046872">
    <property type="term" value="F:metal ion binding"/>
    <property type="evidence" value="ECO:0007669"/>
    <property type="project" value="UniProtKB-KW"/>
</dbReference>
<keyword evidence="8" id="KW-1185">Reference proteome</keyword>
<dbReference type="GO" id="GO:0001680">
    <property type="term" value="P:tRNA 3'-terminal CCA addition"/>
    <property type="evidence" value="ECO:0007669"/>
    <property type="project" value="TreeGrafter"/>
</dbReference>
<feature type="domain" description="tRNA nucleotidyltransferase/poly(A) polymerase RNA and SrmB- binding" evidence="6">
    <location>
        <begin position="51"/>
        <end position="95"/>
    </location>
</feature>
<dbReference type="GO" id="GO:1990180">
    <property type="term" value="P:mitochondrial tRNA 3'-end processing"/>
    <property type="evidence" value="ECO:0007669"/>
    <property type="project" value="TreeGrafter"/>
</dbReference>
<accession>A0A1A6HVP2</accession>
<name>A0A1A6HVP2_NEOLE</name>
<dbReference type="AlphaFoldDB" id="A0A1A6HVP2"/>
<dbReference type="InterPro" id="IPR050264">
    <property type="entry name" value="Bact_CCA-adding_enz_type3_sf"/>
</dbReference>
<evidence type="ECO:0000256" key="5">
    <source>
        <dbReference type="ARBA" id="ARBA00022842"/>
    </source>
</evidence>
<dbReference type="InterPro" id="IPR032828">
    <property type="entry name" value="PolyA_RNA-bd"/>
</dbReference>
<keyword evidence="4" id="KW-0479">Metal-binding</keyword>
<evidence type="ECO:0000313" key="8">
    <source>
        <dbReference type="Proteomes" id="UP000092124"/>
    </source>
</evidence>
<proteinExistence type="predicted"/>
<evidence type="ECO:0000256" key="2">
    <source>
        <dbReference type="ARBA" id="ARBA00022694"/>
    </source>
</evidence>
<dbReference type="SUPFAM" id="SSF81891">
    <property type="entry name" value="Poly A polymerase C-terminal region-like"/>
    <property type="match status" value="1"/>
</dbReference>
<evidence type="ECO:0000256" key="4">
    <source>
        <dbReference type="ARBA" id="ARBA00022723"/>
    </source>
</evidence>
<evidence type="ECO:0000259" key="6">
    <source>
        <dbReference type="Pfam" id="PF12627"/>
    </source>
</evidence>
<dbReference type="EMBL" id="LZPO01008295">
    <property type="protein sequence ID" value="OBS82075.1"/>
    <property type="molecule type" value="Genomic_DNA"/>
</dbReference>
<dbReference type="GO" id="GO:0005739">
    <property type="term" value="C:mitochondrion"/>
    <property type="evidence" value="ECO:0007669"/>
    <property type="project" value="TreeGrafter"/>
</dbReference>
<keyword evidence="3" id="KW-0548">Nucleotidyltransferase</keyword>
<organism evidence="7 8">
    <name type="scientific">Neotoma lepida</name>
    <name type="common">Desert woodrat</name>
    <dbReference type="NCBI Taxonomy" id="56216"/>
    <lineage>
        <taxon>Eukaryota</taxon>
        <taxon>Metazoa</taxon>
        <taxon>Chordata</taxon>
        <taxon>Craniata</taxon>
        <taxon>Vertebrata</taxon>
        <taxon>Euteleostomi</taxon>
        <taxon>Mammalia</taxon>
        <taxon>Eutheria</taxon>
        <taxon>Euarchontoglires</taxon>
        <taxon>Glires</taxon>
        <taxon>Rodentia</taxon>
        <taxon>Myomorpha</taxon>
        <taxon>Muroidea</taxon>
        <taxon>Cricetidae</taxon>
        <taxon>Neotominae</taxon>
        <taxon>Neotoma</taxon>
    </lineage>
</organism>
<dbReference type="PANTHER" id="PTHR46173:SF1">
    <property type="entry name" value="CCA TRNA NUCLEOTIDYLTRANSFERASE 1, MITOCHONDRIAL"/>
    <property type="match status" value="1"/>
</dbReference>
<sequence length="100" mass="11452">AQAILKLKLEKNMPAKLIPIYHEVVVSRIPIKEMFQSVGVHMINNKSYHDHETLEAIAENANSLDRISGERILVELKKILTGDYVEHLIYLIYDLDVALN</sequence>
<dbReference type="STRING" id="56216.A0A1A6HVP2"/>
<dbReference type="GO" id="GO:0016779">
    <property type="term" value="F:nucleotidyltransferase activity"/>
    <property type="evidence" value="ECO:0007669"/>
    <property type="project" value="UniProtKB-KW"/>
</dbReference>
<comment type="caution">
    <text evidence="7">The sequence shown here is derived from an EMBL/GenBank/DDBJ whole genome shotgun (WGS) entry which is preliminary data.</text>
</comment>
<dbReference type="PANTHER" id="PTHR46173">
    <property type="entry name" value="CCA TRNA NUCLEOTIDYLTRANSFERASE 1, MITOCHONDRIAL"/>
    <property type="match status" value="1"/>
</dbReference>
<gene>
    <name evidence="7" type="ORF">A6R68_23935</name>
</gene>
<evidence type="ECO:0000256" key="1">
    <source>
        <dbReference type="ARBA" id="ARBA00001946"/>
    </source>
</evidence>
<evidence type="ECO:0000313" key="7">
    <source>
        <dbReference type="EMBL" id="OBS82075.1"/>
    </source>
</evidence>
<evidence type="ECO:0000256" key="3">
    <source>
        <dbReference type="ARBA" id="ARBA00022695"/>
    </source>
</evidence>
<comment type="cofactor">
    <cofactor evidence="1">
        <name>Mg(2+)</name>
        <dbReference type="ChEBI" id="CHEBI:18420"/>
    </cofactor>
</comment>
<keyword evidence="3" id="KW-0808">Transferase</keyword>
<feature type="non-terminal residue" evidence="7">
    <location>
        <position position="100"/>
    </location>
</feature>
<dbReference type="Pfam" id="PF12627">
    <property type="entry name" value="PolyA_pol_RNAbd"/>
    <property type="match status" value="1"/>
</dbReference>
<dbReference type="OrthoDB" id="445712at2759"/>
<keyword evidence="2" id="KW-0819">tRNA processing</keyword>
<protein>
    <recommendedName>
        <fullName evidence="6">tRNA nucleotidyltransferase/poly(A) polymerase RNA and SrmB- binding domain-containing protein</fullName>
    </recommendedName>
</protein>